<dbReference type="InterPro" id="IPR038654">
    <property type="entry name" value="PINIT_sf"/>
</dbReference>
<keyword evidence="4" id="KW-0833">Ubl conjugation pathway</keyword>
<dbReference type="Proteomes" id="UP001209878">
    <property type="component" value="Unassembled WGS sequence"/>
</dbReference>
<evidence type="ECO:0000313" key="8">
    <source>
        <dbReference type="Proteomes" id="UP001209878"/>
    </source>
</evidence>
<dbReference type="GO" id="GO:0061665">
    <property type="term" value="F:SUMO ligase activity"/>
    <property type="evidence" value="ECO:0007669"/>
    <property type="project" value="TreeGrafter"/>
</dbReference>
<comment type="pathway">
    <text evidence="1">Protein modification; protein sumoylation.</text>
</comment>
<dbReference type="EMBL" id="JAODUO010000693">
    <property type="protein sequence ID" value="KAK2175977.1"/>
    <property type="molecule type" value="Genomic_DNA"/>
</dbReference>
<feature type="domain" description="SAP" evidence="5">
    <location>
        <begin position="1"/>
        <end position="34"/>
    </location>
</feature>
<proteinExistence type="inferred from homology"/>
<dbReference type="InterPro" id="IPR003034">
    <property type="entry name" value="SAP_dom"/>
</dbReference>
<evidence type="ECO:0008006" key="9">
    <source>
        <dbReference type="Google" id="ProtNLM"/>
    </source>
</evidence>
<evidence type="ECO:0000256" key="1">
    <source>
        <dbReference type="ARBA" id="ARBA00004718"/>
    </source>
</evidence>
<dbReference type="InterPro" id="IPR023321">
    <property type="entry name" value="PINIT"/>
</dbReference>
<dbReference type="SUPFAM" id="SSF68906">
    <property type="entry name" value="SAP domain"/>
    <property type="match status" value="1"/>
</dbReference>
<dbReference type="GO" id="GO:0006357">
    <property type="term" value="P:regulation of transcription by RNA polymerase II"/>
    <property type="evidence" value="ECO:0007669"/>
    <property type="project" value="TreeGrafter"/>
</dbReference>
<dbReference type="FunFam" id="2.60.120.780:FF:000001">
    <property type="entry name" value="E3 SUMO-protein ligase PIAS2 isoform X1"/>
    <property type="match status" value="1"/>
</dbReference>
<keyword evidence="3" id="KW-0808">Transferase</keyword>
<evidence type="ECO:0000256" key="4">
    <source>
        <dbReference type="ARBA" id="ARBA00022786"/>
    </source>
</evidence>
<dbReference type="PANTHER" id="PTHR10782">
    <property type="entry name" value="ZINC FINGER MIZ DOMAIN-CONTAINING PROTEIN"/>
    <property type="match status" value="1"/>
</dbReference>
<name>A0AAD9KR49_RIDPI</name>
<dbReference type="PROSITE" id="PS50800">
    <property type="entry name" value="SAP"/>
    <property type="match status" value="1"/>
</dbReference>
<dbReference type="GO" id="GO:0016925">
    <property type="term" value="P:protein sumoylation"/>
    <property type="evidence" value="ECO:0007669"/>
    <property type="project" value="TreeGrafter"/>
</dbReference>
<evidence type="ECO:0000256" key="2">
    <source>
        <dbReference type="ARBA" id="ARBA00005383"/>
    </source>
</evidence>
<keyword evidence="8" id="KW-1185">Reference proteome</keyword>
<protein>
    <recommendedName>
        <fullName evidence="9">E3 SUMO-protein ligase PIAS2</fullName>
    </recommendedName>
</protein>
<dbReference type="Gene3D" id="2.60.120.780">
    <property type="entry name" value="PINIT domain"/>
    <property type="match status" value="1"/>
</dbReference>
<evidence type="ECO:0000256" key="3">
    <source>
        <dbReference type="ARBA" id="ARBA00022679"/>
    </source>
</evidence>
<gene>
    <name evidence="7" type="ORF">NP493_692g05011</name>
</gene>
<accession>A0AAD9KR49</accession>
<dbReference type="GO" id="GO:0000785">
    <property type="term" value="C:chromatin"/>
    <property type="evidence" value="ECO:0007669"/>
    <property type="project" value="TreeGrafter"/>
</dbReference>
<dbReference type="Gene3D" id="3.30.40.10">
    <property type="entry name" value="Zinc/RING finger domain, C3HC4 (zinc finger)"/>
    <property type="match status" value="1"/>
</dbReference>
<reference evidence="7" key="1">
    <citation type="journal article" date="2023" name="Mol. Biol. Evol.">
        <title>Third-Generation Sequencing Reveals the Adaptive Role of the Epigenome in Three Deep-Sea Polychaetes.</title>
        <authorList>
            <person name="Perez M."/>
            <person name="Aroh O."/>
            <person name="Sun Y."/>
            <person name="Lan Y."/>
            <person name="Juniper S.K."/>
            <person name="Young C.R."/>
            <person name="Angers B."/>
            <person name="Qian P.Y."/>
        </authorList>
    </citation>
    <scope>NUCLEOTIDE SEQUENCE</scope>
    <source>
        <strain evidence="7">R07B-5</strain>
    </source>
</reference>
<dbReference type="GO" id="GO:0003712">
    <property type="term" value="F:transcription coregulator activity"/>
    <property type="evidence" value="ECO:0007669"/>
    <property type="project" value="TreeGrafter"/>
</dbReference>
<dbReference type="AlphaFoldDB" id="A0AAD9KR49"/>
<comment type="similarity">
    <text evidence="2">Belongs to the PIAS family.</text>
</comment>
<evidence type="ECO:0000259" key="6">
    <source>
        <dbReference type="PROSITE" id="PS51466"/>
    </source>
</evidence>
<dbReference type="PROSITE" id="PS51466">
    <property type="entry name" value="PINIT"/>
    <property type="match status" value="1"/>
</dbReference>
<dbReference type="InterPro" id="IPR013083">
    <property type="entry name" value="Znf_RING/FYVE/PHD"/>
</dbReference>
<dbReference type="FunFam" id="1.10.720.30:FF:000001">
    <property type="entry name" value="E3 SUMO-protein ligase PIAS2 isoform 1"/>
    <property type="match status" value="1"/>
</dbReference>
<evidence type="ECO:0000259" key="5">
    <source>
        <dbReference type="PROSITE" id="PS50800"/>
    </source>
</evidence>
<dbReference type="InterPro" id="IPR036361">
    <property type="entry name" value="SAP_dom_sf"/>
</dbReference>
<dbReference type="SMART" id="SM00513">
    <property type="entry name" value="SAP"/>
    <property type="match status" value="1"/>
</dbReference>
<sequence length="315" mass="34937">MGFRVSELQVLLGFAGRNKSGRKTELLQRCLHLVEKGCSTPIQIKIRELYKRRFPTKLAVTSGTASAVAAAVSAVFNGAASQQSLNFAKDGIDVVPPALPVHPDVRFKSLPFYDKLGELLKPSSLVPHTNSRFQETFFVFHLTPQQAQDIAMSRDMLPGGRVEYTVQVQLRFCLLETSCSQDDNFPPSICVRINNKMAPLPNPIPTNKPGVEPKRPSRPVNITSLCRISPTNPNHVSVSWATEFGRSYCIAVYLVRRVTSDTLLQRLKQAGFRHPDHTSALIKEKLAQDPDNEIATTSLRISLLCPVRFSLVDAC</sequence>
<organism evidence="7 8">
    <name type="scientific">Ridgeia piscesae</name>
    <name type="common">Tubeworm</name>
    <dbReference type="NCBI Taxonomy" id="27915"/>
    <lineage>
        <taxon>Eukaryota</taxon>
        <taxon>Metazoa</taxon>
        <taxon>Spiralia</taxon>
        <taxon>Lophotrochozoa</taxon>
        <taxon>Annelida</taxon>
        <taxon>Polychaeta</taxon>
        <taxon>Sedentaria</taxon>
        <taxon>Canalipalpata</taxon>
        <taxon>Sabellida</taxon>
        <taxon>Siboglinidae</taxon>
        <taxon>Ridgeia</taxon>
    </lineage>
</organism>
<feature type="domain" description="PINIT" evidence="6">
    <location>
        <begin position="93"/>
        <end position="258"/>
    </location>
</feature>
<comment type="caution">
    <text evidence="7">The sequence shown here is derived from an EMBL/GenBank/DDBJ whole genome shotgun (WGS) entry which is preliminary data.</text>
</comment>
<dbReference type="Gene3D" id="1.10.720.30">
    <property type="entry name" value="SAP domain"/>
    <property type="match status" value="1"/>
</dbReference>
<dbReference type="Pfam" id="PF14324">
    <property type="entry name" value="PINIT"/>
    <property type="match status" value="1"/>
</dbReference>
<evidence type="ECO:0000313" key="7">
    <source>
        <dbReference type="EMBL" id="KAK2175977.1"/>
    </source>
</evidence>
<dbReference type="PANTHER" id="PTHR10782:SF94">
    <property type="entry name" value="SUPPRESSOR OF VARIEGATION 2-10, ISOFORM I"/>
    <property type="match status" value="1"/>
</dbReference>